<feature type="transmembrane region" description="Helical" evidence="6">
    <location>
        <begin position="440"/>
        <end position="462"/>
    </location>
</feature>
<dbReference type="GO" id="GO:0022857">
    <property type="term" value="F:transmembrane transporter activity"/>
    <property type="evidence" value="ECO:0007669"/>
    <property type="project" value="InterPro"/>
</dbReference>
<keyword evidence="2" id="KW-0813">Transport</keyword>
<keyword evidence="5 6" id="KW-0472">Membrane</keyword>
<dbReference type="PROSITE" id="PS50850">
    <property type="entry name" value="MFS"/>
    <property type="match status" value="1"/>
</dbReference>
<keyword evidence="3 6" id="KW-0812">Transmembrane</keyword>
<evidence type="ECO:0000256" key="3">
    <source>
        <dbReference type="ARBA" id="ARBA00022692"/>
    </source>
</evidence>
<name>A0A2G7FVK8_9EURO</name>
<accession>A0A2G7FVK8</accession>
<feature type="transmembrane region" description="Helical" evidence="6">
    <location>
        <begin position="195"/>
        <end position="214"/>
    </location>
</feature>
<reference evidence="8 9" key="1">
    <citation type="submission" date="2017-05" db="EMBL/GenBank/DDBJ databases">
        <title>Genome sequence for an aflatoxigenic pathogen of Argentinian peanut, Aspergillus arachidicola.</title>
        <authorList>
            <person name="Moore G."/>
            <person name="Beltz S.B."/>
            <person name="Mack B.M."/>
        </authorList>
    </citation>
    <scope>NUCLEOTIDE SEQUENCE [LARGE SCALE GENOMIC DNA]</scope>
    <source>
        <strain evidence="8 9">CBS 117610</strain>
    </source>
</reference>
<feature type="transmembrane region" description="Helical" evidence="6">
    <location>
        <begin position="279"/>
        <end position="303"/>
    </location>
</feature>
<feature type="transmembrane region" description="Helical" evidence="6">
    <location>
        <begin position="139"/>
        <end position="157"/>
    </location>
</feature>
<proteinExistence type="predicted"/>
<feature type="domain" description="Major facilitator superfamily (MFS) profile" evidence="7">
    <location>
        <begin position="36"/>
        <end position="489"/>
    </location>
</feature>
<evidence type="ECO:0000256" key="6">
    <source>
        <dbReference type="SAM" id="Phobius"/>
    </source>
</evidence>
<dbReference type="STRING" id="656916.A0A2G7FVK8"/>
<feature type="transmembrane region" description="Helical" evidence="6">
    <location>
        <begin position="398"/>
        <end position="419"/>
    </location>
</feature>
<comment type="subcellular location">
    <subcellularLocation>
        <location evidence="1">Membrane</location>
        <topology evidence="1">Multi-pass membrane protein</topology>
    </subcellularLocation>
</comment>
<dbReference type="InterPro" id="IPR020846">
    <property type="entry name" value="MFS_dom"/>
</dbReference>
<dbReference type="InterPro" id="IPR036259">
    <property type="entry name" value="MFS_trans_sf"/>
</dbReference>
<gene>
    <name evidence="8" type="ORF">AARAC_001963</name>
</gene>
<feature type="transmembrane region" description="Helical" evidence="6">
    <location>
        <begin position="37"/>
        <end position="56"/>
    </location>
</feature>
<dbReference type="Proteomes" id="UP000231358">
    <property type="component" value="Unassembled WGS sequence"/>
</dbReference>
<feature type="transmembrane region" description="Helical" evidence="6">
    <location>
        <begin position="169"/>
        <end position="189"/>
    </location>
</feature>
<evidence type="ECO:0000256" key="1">
    <source>
        <dbReference type="ARBA" id="ARBA00004141"/>
    </source>
</evidence>
<evidence type="ECO:0000256" key="4">
    <source>
        <dbReference type="ARBA" id="ARBA00022989"/>
    </source>
</evidence>
<keyword evidence="9" id="KW-1185">Reference proteome</keyword>
<comment type="caution">
    <text evidence="8">The sequence shown here is derived from an EMBL/GenBank/DDBJ whole genome shotgun (WGS) entry which is preliminary data.</text>
</comment>
<organism evidence="8 9">
    <name type="scientific">Aspergillus arachidicola</name>
    <dbReference type="NCBI Taxonomy" id="656916"/>
    <lineage>
        <taxon>Eukaryota</taxon>
        <taxon>Fungi</taxon>
        <taxon>Dikarya</taxon>
        <taxon>Ascomycota</taxon>
        <taxon>Pezizomycotina</taxon>
        <taxon>Eurotiomycetes</taxon>
        <taxon>Eurotiomycetidae</taxon>
        <taxon>Eurotiales</taxon>
        <taxon>Aspergillaceae</taxon>
        <taxon>Aspergillus</taxon>
        <taxon>Aspergillus subgen. Circumdati</taxon>
    </lineage>
</organism>
<dbReference type="PANTHER" id="PTHR23502">
    <property type="entry name" value="MAJOR FACILITATOR SUPERFAMILY"/>
    <property type="match status" value="1"/>
</dbReference>
<feature type="transmembrane region" description="Helical" evidence="6">
    <location>
        <begin position="468"/>
        <end position="487"/>
    </location>
</feature>
<evidence type="ECO:0000256" key="2">
    <source>
        <dbReference type="ARBA" id="ARBA00022448"/>
    </source>
</evidence>
<feature type="transmembrane region" description="Helical" evidence="6">
    <location>
        <begin position="76"/>
        <end position="94"/>
    </location>
</feature>
<dbReference type="SUPFAM" id="SSF103473">
    <property type="entry name" value="MFS general substrate transporter"/>
    <property type="match status" value="1"/>
</dbReference>
<feature type="transmembrane region" description="Helical" evidence="6">
    <location>
        <begin position="106"/>
        <end position="133"/>
    </location>
</feature>
<sequence>MEAEKPQSSPPVVQSQDTQGEAPAYCAFSERDKRGTIFIASMIAFLAPISGSIYYPALIPLSQSLHVSKNTINLTITVYMVSPASAFGFAPLLTASYSDHHGRRPVFLVCLVVYIGVNVGLCLQNNIAALFVLRCLQSVGSSGVSIVATATIADMVTRAERAKYMVYSSMGYTLGPAIGPVLGGLLTQFLGWRSIFIFLTIVAAVLVIVCLAFLPETCRAVVGNGSVVASPWNRSGLQWLRLLSPSYDRPMEDRQTLLKLRRRPSLWDSILLVRHKPTAILVFASTMISCGFIAVLTSIPFLFQARYNFNALEIGLCYLPYAVGGLASRWTFGTLSTRNFKRCAREAGVTLVKNKQSPEQLRKIPLEKARLQLTLPLLCISVALVIVYGWLLQAQVHVAGPLVLLFFLGNAVTGMRNSLNALVVDLNAQRPATASASLNFFRSILGAGVAAAVVPMIDAIGIGWTSTVVGGVWLVVSPVLCVVYRYGRAWRVDGDML</sequence>
<feature type="transmembrane region" description="Helical" evidence="6">
    <location>
        <begin position="309"/>
        <end position="332"/>
    </location>
</feature>
<evidence type="ECO:0000313" key="9">
    <source>
        <dbReference type="Proteomes" id="UP000231358"/>
    </source>
</evidence>
<dbReference type="Gene3D" id="1.20.1250.20">
    <property type="entry name" value="MFS general substrate transporter like domains"/>
    <property type="match status" value="1"/>
</dbReference>
<dbReference type="FunFam" id="1.20.1720.10:FF:000009">
    <property type="entry name" value="MFS multidrug transporter"/>
    <property type="match status" value="1"/>
</dbReference>
<evidence type="ECO:0000256" key="5">
    <source>
        <dbReference type="ARBA" id="ARBA00023136"/>
    </source>
</evidence>
<dbReference type="AlphaFoldDB" id="A0A2G7FVK8"/>
<evidence type="ECO:0000259" key="7">
    <source>
        <dbReference type="PROSITE" id="PS50850"/>
    </source>
</evidence>
<dbReference type="GO" id="GO:0005886">
    <property type="term" value="C:plasma membrane"/>
    <property type="evidence" value="ECO:0007669"/>
    <property type="project" value="TreeGrafter"/>
</dbReference>
<protein>
    <recommendedName>
        <fullName evidence="7">Major facilitator superfamily (MFS) profile domain-containing protein</fullName>
    </recommendedName>
</protein>
<dbReference type="Pfam" id="PF07690">
    <property type="entry name" value="MFS_1"/>
    <property type="match status" value="1"/>
</dbReference>
<dbReference type="EMBL" id="NEXV01000376">
    <property type="protein sequence ID" value="PIG84626.1"/>
    <property type="molecule type" value="Genomic_DNA"/>
</dbReference>
<dbReference type="InterPro" id="IPR011701">
    <property type="entry name" value="MFS"/>
</dbReference>
<keyword evidence="4 6" id="KW-1133">Transmembrane helix</keyword>
<dbReference type="PANTHER" id="PTHR23502:SF51">
    <property type="entry name" value="QUINIDINE RESISTANCE PROTEIN 1-RELATED"/>
    <property type="match status" value="1"/>
</dbReference>
<feature type="transmembrane region" description="Helical" evidence="6">
    <location>
        <begin position="371"/>
        <end position="392"/>
    </location>
</feature>
<evidence type="ECO:0000313" key="8">
    <source>
        <dbReference type="EMBL" id="PIG84626.1"/>
    </source>
</evidence>